<evidence type="ECO:0000256" key="1">
    <source>
        <dbReference type="SAM" id="MobiDB-lite"/>
    </source>
</evidence>
<proteinExistence type="predicted"/>
<accession>A0ABD5UDZ7</accession>
<keyword evidence="3" id="KW-1185">Reference proteome</keyword>
<name>A0ABD5UDZ7_9EURY</name>
<gene>
    <name evidence="2" type="ORF">ACFQHK_18240</name>
</gene>
<comment type="caution">
    <text evidence="2">The sequence shown here is derived from an EMBL/GenBank/DDBJ whole genome shotgun (WGS) entry which is preliminary data.</text>
</comment>
<protein>
    <submittedName>
        <fullName evidence="2">Uncharacterized protein</fullName>
    </submittedName>
</protein>
<evidence type="ECO:0000313" key="3">
    <source>
        <dbReference type="Proteomes" id="UP001596406"/>
    </source>
</evidence>
<feature type="compositionally biased region" description="Acidic residues" evidence="1">
    <location>
        <begin position="50"/>
        <end position="64"/>
    </location>
</feature>
<dbReference type="AlphaFoldDB" id="A0ABD5UDZ7"/>
<feature type="region of interest" description="Disordered" evidence="1">
    <location>
        <begin position="43"/>
        <end position="64"/>
    </location>
</feature>
<dbReference type="RefSeq" id="WP_304450112.1">
    <property type="nucleotide sequence ID" value="NZ_JARRAH010000005.1"/>
</dbReference>
<dbReference type="EMBL" id="JBHSXM010000005">
    <property type="protein sequence ID" value="MFC6838423.1"/>
    <property type="molecule type" value="Genomic_DNA"/>
</dbReference>
<evidence type="ECO:0000313" key="2">
    <source>
        <dbReference type="EMBL" id="MFC6838423.1"/>
    </source>
</evidence>
<reference evidence="2 3" key="1">
    <citation type="journal article" date="2019" name="Int. J. Syst. Evol. Microbiol.">
        <title>The Global Catalogue of Microorganisms (GCM) 10K type strain sequencing project: providing services to taxonomists for standard genome sequencing and annotation.</title>
        <authorList>
            <consortium name="The Broad Institute Genomics Platform"/>
            <consortium name="The Broad Institute Genome Sequencing Center for Infectious Disease"/>
            <person name="Wu L."/>
            <person name="Ma J."/>
        </authorList>
    </citation>
    <scope>NUCLEOTIDE SEQUENCE [LARGE SCALE GENOMIC DNA]</scope>
    <source>
        <strain evidence="2 3">PSRA2</strain>
    </source>
</reference>
<organism evidence="2 3">
    <name type="scientific">Halomarina ordinaria</name>
    <dbReference type="NCBI Taxonomy" id="3033939"/>
    <lineage>
        <taxon>Archaea</taxon>
        <taxon>Methanobacteriati</taxon>
        <taxon>Methanobacteriota</taxon>
        <taxon>Stenosarchaea group</taxon>
        <taxon>Halobacteria</taxon>
        <taxon>Halobacteriales</taxon>
        <taxon>Natronomonadaceae</taxon>
        <taxon>Halomarina</taxon>
    </lineage>
</organism>
<dbReference type="Proteomes" id="UP001596406">
    <property type="component" value="Unassembled WGS sequence"/>
</dbReference>
<sequence length="64" mass="7209">MSKSFPDVLADECGGTREDYEASLENIASLDDAAVDDNEFDMSVDNRPEEFDEADLEEAEEIFR</sequence>